<evidence type="ECO:0000259" key="5">
    <source>
        <dbReference type="Pfam" id="PF00263"/>
    </source>
</evidence>
<keyword evidence="2" id="KW-0732">Signal</keyword>
<comment type="subcellular location">
    <subcellularLocation>
        <location evidence="1">Membrane</location>
    </subcellularLocation>
</comment>
<evidence type="ECO:0000256" key="3">
    <source>
        <dbReference type="ARBA" id="ARBA00023136"/>
    </source>
</evidence>
<feature type="domain" description="Secretin N-terminal" evidence="6">
    <location>
        <begin position="193"/>
        <end position="278"/>
    </location>
</feature>
<name>A0A1J5SPS8_9ZZZZ</name>
<organism evidence="7">
    <name type="scientific">mine drainage metagenome</name>
    <dbReference type="NCBI Taxonomy" id="410659"/>
    <lineage>
        <taxon>unclassified sequences</taxon>
        <taxon>metagenomes</taxon>
        <taxon>ecological metagenomes</taxon>
    </lineage>
</organism>
<feature type="region of interest" description="Disordered" evidence="4">
    <location>
        <begin position="207"/>
        <end position="241"/>
    </location>
</feature>
<evidence type="ECO:0000313" key="7">
    <source>
        <dbReference type="EMBL" id="OIR06032.1"/>
    </source>
</evidence>
<comment type="caution">
    <text evidence="7">The sequence shown here is derived from an EMBL/GenBank/DDBJ whole genome shotgun (WGS) entry which is preliminary data.</text>
</comment>
<protein>
    <submittedName>
        <fullName evidence="7">Outer membrane lipoprotein BfpB</fullName>
    </submittedName>
</protein>
<evidence type="ECO:0000259" key="6">
    <source>
        <dbReference type="Pfam" id="PF07655"/>
    </source>
</evidence>
<dbReference type="EMBL" id="MLJW01000046">
    <property type="protein sequence ID" value="OIR06032.1"/>
    <property type="molecule type" value="Genomic_DNA"/>
</dbReference>
<evidence type="ECO:0000256" key="4">
    <source>
        <dbReference type="SAM" id="MobiDB-lite"/>
    </source>
</evidence>
<dbReference type="Pfam" id="PF00263">
    <property type="entry name" value="Secretin"/>
    <property type="match status" value="1"/>
</dbReference>
<dbReference type="InterPro" id="IPR011514">
    <property type="entry name" value="Secretin_N_2"/>
</dbReference>
<dbReference type="PANTHER" id="PTHR30332:SF24">
    <property type="entry name" value="SECRETIN GSPD-RELATED"/>
    <property type="match status" value="1"/>
</dbReference>
<dbReference type="GO" id="GO:0019867">
    <property type="term" value="C:outer membrane"/>
    <property type="evidence" value="ECO:0007669"/>
    <property type="project" value="InterPro"/>
</dbReference>
<dbReference type="InterPro" id="IPR004846">
    <property type="entry name" value="T2SS/T3SS_dom"/>
</dbReference>
<keyword evidence="7" id="KW-0449">Lipoprotein</keyword>
<dbReference type="GO" id="GO:0009306">
    <property type="term" value="P:protein secretion"/>
    <property type="evidence" value="ECO:0007669"/>
    <property type="project" value="InterPro"/>
</dbReference>
<evidence type="ECO:0000256" key="1">
    <source>
        <dbReference type="ARBA" id="ARBA00004370"/>
    </source>
</evidence>
<sequence>MTTKLKQFSFTLLSLAAIVTMPGCATSYSEQKFAEQTTAVGGQRDHIHDETAKNRSTVLPYVGNRLITRKHDDENALPESLNAMITLGDTSPLTLSQIGQRLTALTKIPVNIAPELITNPAQTQTQAQTGVTGAAVSSAVVQGTTSSTPTINLPKISVAFTGSTTEFLNLVSSRLGITWEYADGSINFARYITRVYTLNIFPGKSTQNASVGKTGSTSGSSSSGSSASTGATPTGGGSFSSSSTSDFTAELDAWSTIDAQLKALVSAGGKYSASSSTGVIVVTDTKEAQSRIAKYIKKLDKLMNQQVTLQVSVISADVSENNSAGVNWTAVWNRMSLLSQNYSGTFKGIPLPSALTSGGGAVGVSFVTATGGTVGKWDGSNLMFQALVSEANASMVSNNTIMTLNKQPASVAIADQTGYAQSSTTIAGTAATPGTTSVTVGTLTTGFILNMTPSIMDDDEIALQFSLDISTPPVLTTISSIQIPSFSGTQIAQRAKIREGETLVLSGFSLKDVGSNRQGMFSPNTSMLLGGNRSSSNKTRDLVILITPVME</sequence>
<feature type="compositionally biased region" description="Low complexity" evidence="4">
    <location>
        <begin position="209"/>
        <end position="232"/>
    </location>
</feature>
<evidence type="ECO:0000256" key="2">
    <source>
        <dbReference type="ARBA" id="ARBA00022729"/>
    </source>
</evidence>
<feature type="domain" description="Type II/III secretion system secretin-like" evidence="5">
    <location>
        <begin position="386"/>
        <end position="548"/>
    </location>
</feature>
<proteinExistence type="predicted"/>
<accession>A0A1J5SPS8</accession>
<dbReference type="Pfam" id="PF07655">
    <property type="entry name" value="Secretin_N_2"/>
    <property type="match status" value="1"/>
</dbReference>
<reference evidence="7" key="1">
    <citation type="submission" date="2016-10" db="EMBL/GenBank/DDBJ databases">
        <title>Sequence of Gallionella enrichment culture.</title>
        <authorList>
            <person name="Poehlein A."/>
            <person name="Muehling M."/>
            <person name="Daniel R."/>
        </authorList>
    </citation>
    <scope>NUCLEOTIDE SEQUENCE</scope>
</reference>
<dbReference type="AlphaFoldDB" id="A0A1J5SPS8"/>
<keyword evidence="3" id="KW-0472">Membrane</keyword>
<dbReference type="PANTHER" id="PTHR30332">
    <property type="entry name" value="PROBABLE GENERAL SECRETION PATHWAY PROTEIN D"/>
    <property type="match status" value="1"/>
</dbReference>
<dbReference type="GO" id="GO:0009297">
    <property type="term" value="P:pilus assembly"/>
    <property type="evidence" value="ECO:0007669"/>
    <property type="project" value="InterPro"/>
</dbReference>
<gene>
    <name evidence="7" type="primary">bfpB_1</name>
    <name evidence="7" type="ORF">GALL_118290</name>
</gene>
<dbReference type="InterPro" id="IPR050810">
    <property type="entry name" value="Bact_Secretion_Sys_Channel"/>
</dbReference>